<dbReference type="PANTHER" id="PTHR45856:SF24">
    <property type="entry name" value="FUNGAL LIPASE-LIKE DOMAIN-CONTAINING PROTEIN"/>
    <property type="match status" value="1"/>
</dbReference>
<dbReference type="SUPFAM" id="SSF53474">
    <property type="entry name" value="alpha/beta-Hydrolases"/>
    <property type="match status" value="2"/>
</dbReference>
<gene>
    <name evidence="4" type="primary">g11025</name>
    <name evidence="4" type="ORF">VP750_LOCUS9882</name>
</gene>
<feature type="compositionally biased region" description="Acidic residues" evidence="1">
    <location>
        <begin position="437"/>
        <end position="448"/>
    </location>
</feature>
<dbReference type="Pfam" id="PF01764">
    <property type="entry name" value="Lipase_3"/>
    <property type="match status" value="2"/>
</dbReference>
<reference evidence="4 5" key="1">
    <citation type="submission" date="2024-06" db="EMBL/GenBank/DDBJ databases">
        <authorList>
            <person name="Kraege A."/>
            <person name="Thomma B."/>
        </authorList>
    </citation>
    <scope>NUCLEOTIDE SEQUENCE [LARGE SCALE GENOMIC DNA]</scope>
</reference>
<proteinExistence type="predicted"/>
<feature type="domain" description="Fungal lipase-type" evidence="3">
    <location>
        <begin position="110"/>
        <end position="228"/>
    </location>
</feature>
<evidence type="ECO:0000259" key="3">
    <source>
        <dbReference type="Pfam" id="PF01764"/>
    </source>
</evidence>
<dbReference type="InterPro" id="IPR051218">
    <property type="entry name" value="Sec_MonoDiacylglyc_Lipase"/>
</dbReference>
<feature type="region of interest" description="Disordered" evidence="1">
    <location>
        <begin position="429"/>
        <end position="456"/>
    </location>
</feature>
<feature type="transmembrane region" description="Helical" evidence="2">
    <location>
        <begin position="162"/>
        <end position="183"/>
    </location>
</feature>
<keyword evidence="2" id="KW-0472">Membrane</keyword>
<dbReference type="InterPro" id="IPR029058">
    <property type="entry name" value="AB_hydrolase_fold"/>
</dbReference>
<evidence type="ECO:0000313" key="4">
    <source>
        <dbReference type="EMBL" id="CAL5227976.1"/>
    </source>
</evidence>
<keyword evidence="2" id="KW-0812">Transmembrane</keyword>
<feature type="domain" description="Fungal lipase-type" evidence="3">
    <location>
        <begin position="566"/>
        <end position="707"/>
    </location>
</feature>
<evidence type="ECO:0000313" key="5">
    <source>
        <dbReference type="Proteomes" id="UP001497392"/>
    </source>
</evidence>
<evidence type="ECO:0000256" key="2">
    <source>
        <dbReference type="SAM" id="Phobius"/>
    </source>
</evidence>
<dbReference type="Gene3D" id="3.40.50.1820">
    <property type="entry name" value="alpha/beta hydrolase"/>
    <property type="match status" value="2"/>
</dbReference>
<feature type="region of interest" description="Disordered" evidence="1">
    <location>
        <begin position="1"/>
        <end position="30"/>
    </location>
</feature>
<name>A0ABP1G6X5_9CHLO</name>
<evidence type="ECO:0000256" key="1">
    <source>
        <dbReference type="SAM" id="MobiDB-lite"/>
    </source>
</evidence>
<feature type="region of interest" description="Disordered" evidence="1">
    <location>
        <begin position="793"/>
        <end position="899"/>
    </location>
</feature>
<feature type="compositionally biased region" description="Low complexity" evidence="1">
    <location>
        <begin position="795"/>
        <end position="804"/>
    </location>
</feature>
<feature type="compositionally biased region" description="Low complexity" evidence="1">
    <location>
        <begin position="890"/>
        <end position="899"/>
    </location>
</feature>
<feature type="compositionally biased region" description="Basic residues" evidence="1">
    <location>
        <begin position="822"/>
        <end position="836"/>
    </location>
</feature>
<sequence>MKRRQNLQRESIANGGGRRGSLKKEEEPDVVENPTCPILKKIAQSFVYAKKAVFALGDGDLAPGSRVLKGLHEAEAHLAWQEKDSVLIVAFKSPDHGVAEEMLSSVYNQRRMPHFLSNAAPDAEVHSGFLDILDSFQQDRDGREPLADTVKELTGNKTPRRIVMTGFCVGGSLATIAACWAALQSPTSDVRCITFGAPHVGNAAFVEAFRWLVGVSYRVSFGSDPIANAGGGMFGSFASVPGAIHLDEDGDMETDEAWMKNPFWQDKKDHCVLRYKKALCRQINKQLQTQENVCKQFPCNTDACSLRMKYQHMAAQNGGAAAPQEATDQATGASVSQDCIQGAEKGLFGSANSHSLGNAAKEVPSAVGNAAATLTGAPAFFAGAVRETARRDPEHEPACMLPGEAEHGSASKDSRPGLSSACTLNSGLVAQKRGTDASEEAEDETEDEREARHESAAAGLFRSVVSEATGGRDIGVAKTPHWLTRAFSLVERDDLTVNLDQLTTLQKVLVIGKISSAVVLAGAAYQDEAGYARMTGLPREKTRLLDDKGGTDTQVHVSWIESGTAVFSFRGTESTQDGLQDLKLIRRNIDFLARSCPGAKAHTGFLQQFASVIDDSRPHLHLAKALEELSGGRQPNRVICTGHSLGGALATLGAAWAAIEYPDADVRCITFGSPRVANRKFKKAFHGLVGTSLRLAYGGDPVPNFPSYRYDHVGCSLHVRKRGIELHARPWHWGWRPVLGDHFLNKYTAGVYSHIPGGLAALPKFDEGSDFKIPANVVKDSRRVGCLGLTDAVEAESSSGSESNSPRHPDSGAELEEDDKKRSKHNGSKGAHRRSTQVRSVFANEEGEAGQPLSEDAGDKQRRPSGMLGKIRNRLSRRHSSERDAPRINAAAQQAVAAY</sequence>
<accession>A0ABP1G6X5</accession>
<dbReference type="PANTHER" id="PTHR45856">
    <property type="entry name" value="ALPHA/BETA-HYDROLASES SUPERFAMILY PROTEIN"/>
    <property type="match status" value="1"/>
</dbReference>
<dbReference type="Proteomes" id="UP001497392">
    <property type="component" value="Unassembled WGS sequence"/>
</dbReference>
<protein>
    <submittedName>
        <fullName evidence="4">G11025 protein</fullName>
    </submittedName>
</protein>
<dbReference type="CDD" id="cd00519">
    <property type="entry name" value="Lipase_3"/>
    <property type="match status" value="1"/>
</dbReference>
<keyword evidence="5" id="KW-1185">Reference proteome</keyword>
<comment type="caution">
    <text evidence="4">The sequence shown here is derived from an EMBL/GenBank/DDBJ whole genome shotgun (WGS) entry which is preliminary data.</text>
</comment>
<keyword evidence="2" id="KW-1133">Transmembrane helix</keyword>
<organism evidence="4 5">
    <name type="scientific">Coccomyxa viridis</name>
    <dbReference type="NCBI Taxonomy" id="1274662"/>
    <lineage>
        <taxon>Eukaryota</taxon>
        <taxon>Viridiplantae</taxon>
        <taxon>Chlorophyta</taxon>
        <taxon>core chlorophytes</taxon>
        <taxon>Trebouxiophyceae</taxon>
        <taxon>Trebouxiophyceae incertae sedis</taxon>
        <taxon>Coccomyxaceae</taxon>
        <taxon>Coccomyxa</taxon>
    </lineage>
</organism>
<dbReference type="InterPro" id="IPR002921">
    <property type="entry name" value="Fungal_lipase-type"/>
</dbReference>
<dbReference type="EMBL" id="CAXHTA020000017">
    <property type="protein sequence ID" value="CAL5227976.1"/>
    <property type="molecule type" value="Genomic_DNA"/>
</dbReference>